<dbReference type="RefSeq" id="XP_071935405.1">
    <property type="nucleotide sequence ID" value="XM_072079304.1"/>
</dbReference>
<evidence type="ECO:0000256" key="7">
    <source>
        <dbReference type="ARBA" id="ARBA00022771"/>
    </source>
</evidence>
<dbReference type="Gene3D" id="1.20.120.1750">
    <property type="match status" value="1"/>
</dbReference>
<dbReference type="InterPro" id="IPR013083">
    <property type="entry name" value="Znf_RING/FYVE/PHD"/>
</dbReference>
<name>A0ABM4WUE7_COFAR</name>
<gene>
    <name evidence="14" type="primary">LOC140004124</name>
</gene>
<evidence type="ECO:0000256" key="6">
    <source>
        <dbReference type="ARBA" id="ARBA00022737"/>
    </source>
</evidence>
<evidence type="ECO:0000256" key="1">
    <source>
        <dbReference type="ARBA" id="ARBA00001798"/>
    </source>
</evidence>
<dbReference type="EC" id="2.3.2.31" evidence="3"/>
<dbReference type="Proteomes" id="UP001652660">
    <property type="component" value="Chromosome 2e"/>
</dbReference>
<accession>A0ABM4WUE7</accession>
<protein>
    <recommendedName>
        <fullName evidence="3">RBR-type E3 ubiquitin transferase</fullName>
        <ecNumber evidence="3">2.3.2.31</ecNumber>
    </recommendedName>
</protein>
<dbReference type="Pfam" id="PF01485">
    <property type="entry name" value="IBR"/>
    <property type="match status" value="1"/>
</dbReference>
<feature type="compositionally biased region" description="Polar residues" evidence="10">
    <location>
        <begin position="1"/>
        <end position="17"/>
    </location>
</feature>
<evidence type="ECO:0000256" key="5">
    <source>
        <dbReference type="ARBA" id="ARBA00022723"/>
    </source>
</evidence>
<dbReference type="SUPFAM" id="SSF57850">
    <property type="entry name" value="RING/U-box"/>
    <property type="match status" value="3"/>
</dbReference>
<organism evidence="13 14">
    <name type="scientific">Coffea arabica</name>
    <name type="common">Arabian coffee</name>
    <dbReference type="NCBI Taxonomy" id="13443"/>
    <lineage>
        <taxon>Eukaryota</taxon>
        <taxon>Viridiplantae</taxon>
        <taxon>Streptophyta</taxon>
        <taxon>Embryophyta</taxon>
        <taxon>Tracheophyta</taxon>
        <taxon>Spermatophyta</taxon>
        <taxon>Magnoliopsida</taxon>
        <taxon>eudicotyledons</taxon>
        <taxon>Gunneridae</taxon>
        <taxon>Pentapetalae</taxon>
        <taxon>asterids</taxon>
        <taxon>lamiids</taxon>
        <taxon>Gentianales</taxon>
        <taxon>Rubiaceae</taxon>
        <taxon>Ixoroideae</taxon>
        <taxon>Gardenieae complex</taxon>
        <taxon>Bertiereae - Coffeeae clade</taxon>
        <taxon>Coffeeae</taxon>
        <taxon>Coffea</taxon>
    </lineage>
</organism>
<evidence type="ECO:0000259" key="12">
    <source>
        <dbReference type="PROSITE" id="PS51873"/>
    </source>
</evidence>
<keyword evidence="11" id="KW-0472">Membrane</keyword>
<dbReference type="PANTHER" id="PTHR11685">
    <property type="entry name" value="RBR FAMILY RING FINGER AND IBR DOMAIN-CONTAINING"/>
    <property type="match status" value="1"/>
</dbReference>
<evidence type="ECO:0000313" key="13">
    <source>
        <dbReference type="Proteomes" id="UP001652660"/>
    </source>
</evidence>
<keyword evidence="7" id="KW-0863">Zinc-finger</keyword>
<dbReference type="GeneID" id="140004124"/>
<feature type="region of interest" description="Disordered" evidence="10">
    <location>
        <begin position="1"/>
        <end position="49"/>
    </location>
</feature>
<dbReference type="SMART" id="SM00647">
    <property type="entry name" value="IBR"/>
    <property type="match status" value="1"/>
</dbReference>
<keyword evidence="9" id="KW-0862">Zinc</keyword>
<evidence type="ECO:0000256" key="10">
    <source>
        <dbReference type="SAM" id="MobiDB-lite"/>
    </source>
</evidence>
<comment type="cofactor">
    <cofactor evidence="2">
        <name>Zn(2+)</name>
        <dbReference type="ChEBI" id="CHEBI:29105"/>
    </cofactor>
</comment>
<keyword evidence="11" id="KW-1133">Transmembrane helix</keyword>
<dbReference type="PROSITE" id="PS51873">
    <property type="entry name" value="TRIAD"/>
    <property type="match status" value="1"/>
</dbReference>
<dbReference type="InterPro" id="IPR031127">
    <property type="entry name" value="E3_UB_ligase_RBR"/>
</dbReference>
<keyword evidence="13" id="KW-1185">Reference proteome</keyword>
<feature type="transmembrane region" description="Helical" evidence="11">
    <location>
        <begin position="262"/>
        <end position="281"/>
    </location>
</feature>
<sequence>MGNNLATPARPLQSQDPTNEDEPPPPLPPQQLPLSRLPQPPPQLPQENQPSTCEICIEPIISPTQLFKSPNNDKCGPHPFCKDCMIRYIQAKLDDNVSKIACPALNCSQFLDPQACRTLVGPQLFVKWCDSLCESAVMGFPRSFCPNRNCSALIVNECGGTVKKATCPCCKRLFCFQCKLPWHAGFRCEESGEFRDRNDRAFGVLVEQKNWMRCPQCQHFVELIEGCQIVKCRCLASFCYKCGRQVYQHWCTCDSTSMCCVWFLRIFTVLIGVFGVLFLFWNTESRKHNV</sequence>
<feature type="domain" description="RING-type" evidence="12">
    <location>
        <begin position="49"/>
        <end position="263"/>
    </location>
</feature>
<keyword evidence="11" id="KW-0812">Transmembrane</keyword>
<dbReference type="CDD" id="cd22584">
    <property type="entry name" value="Rcat_RBR_unk"/>
    <property type="match status" value="1"/>
</dbReference>
<dbReference type="Gene3D" id="3.30.40.10">
    <property type="entry name" value="Zinc/RING finger domain, C3HC4 (zinc finger)"/>
    <property type="match status" value="1"/>
</dbReference>
<keyword evidence="8" id="KW-0833">Ubl conjugation pathway</keyword>
<evidence type="ECO:0000313" key="14">
    <source>
        <dbReference type="RefSeq" id="XP_071935405.1"/>
    </source>
</evidence>
<comment type="catalytic activity">
    <reaction evidence="1">
        <text>[E2 ubiquitin-conjugating enzyme]-S-ubiquitinyl-L-cysteine + [acceptor protein]-L-lysine = [E2 ubiquitin-conjugating enzyme]-L-cysteine + [acceptor protein]-N(6)-ubiquitinyl-L-lysine.</text>
        <dbReference type="EC" id="2.3.2.31"/>
    </reaction>
</comment>
<reference evidence="14" key="1">
    <citation type="submission" date="2025-08" db="UniProtKB">
        <authorList>
            <consortium name="RefSeq"/>
        </authorList>
    </citation>
    <scope>IDENTIFICATION</scope>
    <source>
        <tissue evidence="14">Leaves</tissue>
    </source>
</reference>
<keyword evidence="4" id="KW-0808">Transferase</keyword>
<proteinExistence type="predicted"/>
<evidence type="ECO:0000256" key="8">
    <source>
        <dbReference type="ARBA" id="ARBA00022786"/>
    </source>
</evidence>
<keyword evidence="6" id="KW-0677">Repeat</keyword>
<keyword evidence="5" id="KW-0479">Metal-binding</keyword>
<dbReference type="InterPro" id="IPR044066">
    <property type="entry name" value="TRIAD_supradom"/>
</dbReference>
<dbReference type="InterPro" id="IPR002867">
    <property type="entry name" value="IBR_dom"/>
</dbReference>
<evidence type="ECO:0000256" key="11">
    <source>
        <dbReference type="SAM" id="Phobius"/>
    </source>
</evidence>
<evidence type="ECO:0000256" key="9">
    <source>
        <dbReference type="ARBA" id="ARBA00022833"/>
    </source>
</evidence>
<evidence type="ECO:0000256" key="2">
    <source>
        <dbReference type="ARBA" id="ARBA00001947"/>
    </source>
</evidence>
<evidence type="ECO:0000256" key="3">
    <source>
        <dbReference type="ARBA" id="ARBA00012251"/>
    </source>
</evidence>
<evidence type="ECO:0000256" key="4">
    <source>
        <dbReference type="ARBA" id="ARBA00022679"/>
    </source>
</evidence>